<evidence type="ECO:0000313" key="1">
    <source>
        <dbReference type="EMBL" id="SOQ50348.1"/>
    </source>
</evidence>
<dbReference type="AlphaFoldDB" id="A0A2H1WBB0"/>
<dbReference type="EMBL" id="ODYU01007514">
    <property type="protein sequence ID" value="SOQ50348.1"/>
    <property type="molecule type" value="Genomic_DNA"/>
</dbReference>
<proteinExistence type="predicted"/>
<sequence length="169" mass="18841">MLDLEIVPERSLGCDAWEFVLAVLGILTDLKNEMLDSHLLKTTLFLLLLFEPEPRLETGALITFAKINHVCLHVSRFTAPARNVEKQVIALASEPITSYQQLITKWPRCGLPSRFTGAPARKAEVGTGWFLVSKRLTLPLASSKKLIQLRPLIRIVRTASSAMPTCDAY</sequence>
<name>A0A2H1WBB0_SPOFR</name>
<protein>
    <submittedName>
        <fullName evidence="1">SFRICE_002457</fullName>
    </submittedName>
</protein>
<reference evidence="1" key="1">
    <citation type="submission" date="2016-07" db="EMBL/GenBank/DDBJ databases">
        <authorList>
            <person name="Bretaudeau A."/>
        </authorList>
    </citation>
    <scope>NUCLEOTIDE SEQUENCE</scope>
    <source>
        <strain evidence="1">Rice</strain>
        <tissue evidence="1">Whole body</tissue>
    </source>
</reference>
<organism evidence="1">
    <name type="scientific">Spodoptera frugiperda</name>
    <name type="common">Fall armyworm</name>
    <dbReference type="NCBI Taxonomy" id="7108"/>
    <lineage>
        <taxon>Eukaryota</taxon>
        <taxon>Metazoa</taxon>
        <taxon>Ecdysozoa</taxon>
        <taxon>Arthropoda</taxon>
        <taxon>Hexapoda</taxon>
        <taxon>Insecta</taxon>
        <taxon>Pterygota</taxon>
        <taxon>Neoptera</taxon>
        <taxon>Endopterygota</taxon>
        <taxon>Lepidoptera</taxon>
        <taxon>Glossata</taxon>
        <taxon>Ditrysia</taxon>
        <taxon>Noctuoidea</taxon>
        <taxon>Noctuidae</taxon>
        <taxon>Amphipyrinae</taxon>
        <taxon>Spodoptera</taxon>
    </lineage>
</organism>
<gene>
    <name evidence="1" type="ORF">SFRICE_002457</name>
</gene>
<accession>A0A2H1WBB0</accession>